<evidence type="ECO:0000313" key="4">
    <source>
        <dbReference type="Proteomes" id="UP000826513"/>
    </source>
</evidence>
<protein>
    <submittedName>
        <fullName evidence="1">Uncharacterized protein</fullName>
    </submittedName>
</protein>
<dbReference type="Proteomes" id="UP000298545">
    <property type="component" value="Plasmid pAlCFBP5473"/>
</dbReference>
<dbReference type="RefSeq" id="WP_136954434.1">
    <property type="nucleotide sequence ID" value="NZ_CP039693.1"/>
</dbReference>
<dbReference type="AlphaFoldDB" id="A0A4D7DTN7"/>
<proteinExistence type="predicted"/>
<reference evidence="2 4" key="2">
    <citation type="submission" date="2021-03" db="EMBL/GenBank/DDBJ databases">
        <title>Rapid diversification of plasmids in a genus of pathogenic and nitrogen fixing bacteria.</title>
        <authorList>
            <person name="Weisberg A.J."/>
            <person name="Miller M."/>
            <person name="Ream W."/>
            <person name="Grunwald N.J."/>
            <person name="Chang J.H."/>
        </authorList>
    </citation>
    <scope>NUCLEOTIDE SEQUENCE [LARGE SCALE GENOMIC DNA]</scope>
    <source>
        <strain evidence="2 4">AF3.44</strain>
        <plasmid evidence="2 4">unnamed1</plasmid>
    </source>
</reference>
<dbReference type="PROSITE" id="PS51257">
    <property type="entry name" value="PROKAR_LIPOPROTEIN"/>
    <property type="match status" value="1"/>
</dbReference>
<keyword evidence="4" id="KW-1185">Reference proteome</keyword>
<name>A0A4D7DTN7_9HYPH</name>
<keyword evidence="1" id="KW-0614">Plasmid</keyword>
<sequence>MAGLRQNPISVILLGILACCVFIYAADQVARYARYADLQYWARQIEKGKPVEAKTLDRLISDSYKSNIDKECQSAFVKPFLTVLLADMDKHNPNVDYERWLGALQLTDTFLQHTLSCLPTDGNLWARYAMIRQASAEQPEEISRLLSLSQAYSPAEENALSARYFLYNRLTEASLASAAAPLEDDLKILCSSMAEKLRSRLPAPNARVSKVIEKLNPSCPPIGGSPDEHRFERNRSLQTVF</sequence>
<organism evidence="1 3">
    <name type="scientific">Agrobacterium larrymoorei</name>
    <dbReference type="NCBI Taxonomy" id="160699"/>
    <lineage>
        <taxon>Bacteria</taxon>
        <taxon>Pseudomonadati</taxon>
        <taxon>Pseudomonadota</taxon>
        <taxon>Alphaproteobacteria</taxon>
        <taxon>Hyphomicrobiales</taxon>
        <taxon>Rhizobiaceae</taxon>
        <taxon>Rhizobium/Agrobacterium group</taxon>
        <taxon>Agrobacterium</taxon>
    </lineage>
</organism>
<geneLocation type="plasmid" evidence="2 4">
    <name>unnamed1</name>
</geneLocation>
<dbReference type="OrthoDB" id="7906121at2"/>
<dbReference type="EMBL" id="CP072170">
    <property type="protein sequence ID" value="QYA10469.1"/>
    <property type="molecule type" value="Genomic_DNA"/>
</dbReference>
<dbReference type="EMBL" id="CP039693">
    <property type="protein sequence ID" value="QCJ00806.1"/>
    <property type="molecule type" value="Genomic_DNA"/>
</dbReference>
<dbReference type="KEGG" id="alf:CFBP5473_22770"/>
<geneLocation type="plasmid" evidence="3">
    <name>palcfbp5473</name>
</geneLocation>
<reference evidence="1 3" key="1">
    <citation type="submission" date="2019-04" db="EMBL/GenBank/DDBJ databases">
        <title>Complete genome sequence of Agrobacterium larrymoorei CFBP5473.</title>
        <authorList>
            <person name="Haryono M."/>
            <person name="Chou L."/>
            <person name="Lin Y.-C."/>
            <person name="Lai E.-M."/>
            <person name="Kuo C.-H."/>
        </authorList>
    </citation>
    <scope>NUCLEOTIDE SEQUENCE [LARGE SCALE GENOMIC DNA]</scope>
    <source>
        <strain evidence="1 3">CFBP5473</strain>
        <plasmid evidence="3">palcfbp5473</plasmid>
        <plasmid evidence="1">pAlCFBP5473</plasmid>
    </source>
</reference>
<dbReference type="STRING" id="1367849.GCA_000518585_01372"/>
<gene>
    <name evidence="1" type="ORF">CFBP5473_22770</name>
    <name evidence="2" type="ORF">J5285_25020</name>
</gene>
<evidence type="ECO:0000313" key="3">
    <source>
        <dbReference type="Proteomes" id="UP000298545"/>
    </source>
</evidence>
<accession>A0A4D7DTN7</accession>
<evidence type="ECO:0000313" key="1">
    <source>
        <dbReference type="EMBL" id="QCJ00806.1"/>
    </source>
</evidence>
<evidence type="ECO:0000313" key="2">
    <source>
        <dbReference type="EMBL" id="QYA10469.1"/>
    </source>
</evidence>
<geneLocation type="plasmid" evidence="1">
    <name>pAlCFBP5473</name>
</geneLocation>
<dbReference type="Proteomes" id="UP000826513">
    <property type="component" value="Plasmid unnamed1"/>
</dbReference>